<keyword evidence="3" id="KW-1185">Reference proteome</keyword>
<reference evidence="2" key="1">
    <citation type="submission" date="2022-07" db="EMBL/GenBank/DDBJ databases">
        <title>Fungi with potential for degradation of polypropylene.</title>
        <authorList>
            <person name="Gostincar C."/>
        </authorList>
    </citation>
    <scope>NUCLEOTIDE SEQUENCE</scope>
    <source>
        <strain evidence="2">EXF-13308</strain>
    </source>
</reference>
<accession>A0AA38RP48</accession>
<sequence length="142" mass="14338">MMTKIATLAVLLIAATTVGATEVTNIVVDIADSEPASGACATVVSFDDAPDVELLGCASSSDGITVPTELGDVTVKCDVNGGGPNGANQCLNQRVVCRAGCCATMDMQDSDASCTIPDFCTSGDCLLCVEMVPSNAPQPLTC</sequence>
<comment type="caution">
    <text evidence="2">The sequence shown here is derived from an EMBL/GenBank/DDBJ whole genome shotgun (WGS) entry which is preliminary data.</text>
</comment>
<evidence type="ECO:0000313" key="3">
    <source>
        <dbReference type="Proteomes" id="UP001174694"/>
    </source>
</evidence>
<proteinExistence type="predicted"/>
<keyword evidence="1" id="KW-0732">Signal</keyword>
<organism evidence="2 3">
    <name type="scientific">Pleurostoma richardsiae</name>
    <dbReference type="NCBI Taxonomy" id="41990"/>
    <lineage>
        <taxon>Eukaryota</taxon>
        <taxon>Fungi</taxon>
        <taxon>Dikarya</taxon>
        <taxon>Ascomycota</taxon>
        <taxon>Pezizomycotina</taxon>
        <taxon>Sordariomycetes</taxon>
        <taxon>Sordariomycetidae</taxon>
        <taxon>Calosphaeriales</taxon>
        <taxon>Pleurostomataceae</taxon>
        <taxon>Pleurostoma</taxon>
    </lineage>
</organism>
<name>A0AA38RP48_9PEZI</name>
<dbReference type="EMBL" id="JANBVO010000014">
    <property type="protein sequence ID" value="KAJ9145361.1"/>
    <property type="molecule type" value="Genomic_DNA"/>
</dbReference>
<feature type="signal peptide" evidence="1">
    <location>
        <begin position="1"/>
        <end position="20"/>
    </location>
</feature>
<evidence type="ECO:0000313" key="2">
    <source>
        <dbReference type="EMBL" id="KAJ9145361.1"/>
    </source>
</evidence>
<evidence type="ECO:0000256" key="1">
    <source>
        <dbReference type="SAM" id="SignalP"/>
    </source>
</evidence>
<feature type="chain" id="PRO_5041309258" evidence="1">
    <location>
        <begin position="21"/>
        <end position="142"/>
    </location>
</feature>
<dbReference type="AlphaFoldDB" id="A0AA38RP48"/>
<protein>
    <submittedName>
        <fullName evidence="2">Uncharacterized protein</fullName>
    </submittedName>
</protein>
<dbReference type="Proteomes" id="UP001174694">
    <property type="component" value="Unassembled WGS sequence"/>
</dbReference>
<gene>
    <name evidence="2" type="ORF">NKR23_g5418</name>
</gene>